<feature type="binding site" evidence="6">
    <location>
        <position position="281"/>
    </location>
    <ligand>
        <name>Mg(2+)</name>
        <dbReference type="ChEBI" id="CHEBI:18420"/>
        <label>2</label>
    </ligand>
</feature>
<comment type="similarity">
    <text evidence="1 4">Belongs to the D-alanine--D-alanine ligase family.</text>
</comment>
<dbReference type="InterPro" id="IPR013815">
    <property type="entry name" value="ATP_grasp_subdomain_1"/>
</dbReference>
<dbReference type="Proteomes" id="UP000014387">
    <property type="component" value="Unassembled WGS sequence"/>
</dbReference>
<gene>
    <name evidence="4" type="primary">ddl</name>
    <name evidence="9" type="ORF">HMPREF9238_01101</name>
</gene>
<dbReference type="RefSeq" id="WP_016444444.1">
    <property type="nucleotide sequence ID" value="NZ_KE150266.1"/>
</dbReference>
<comment type="function">
    <text evidence="4">Cell wall formation.</text>
</comment>
<dbReference type="PANTHER" id="PTHR23132">
    <property type="entry name" value="D-ALANINE--D-ALANINE LIGASE"/>
    <property type="match status" value="1"/>
</dbReference>
<dbReference type="GO" id="GO:0005737">
    <property type="term" value="C:cytoplasm"/>
    <property type="evidence" value="ECO:0007669"/>
    <property type="project" value="UniProtKB-SubCell"/>
</dbReference>
<evidence type="ECO:0000256" key="7">
    <source>
        <dbReference type="PROSITE-ProRule" id="PRU00409"/>
    </source>
</evidence>
<comment type="pathway">
    <text evidence="4">Cell wall biogenesis; peptidoglycan biosynthesis.</text>
</comment>
<keyword evidence="6" id="KW-0479">Metal-binding</keyword>
<accession>A0A9W5RF50</accession>
<dbReference type="GO" id="GO:0009252">
    <property type="term" value="P:peptidoglycan biosynthetic process"/>
    <property type="evidence" value="ECO:0007669"/>
    <property type="project" value="UniProtKB-UniRule"/>
</dbReference>
<evidence type="ECO:0000256" key="6">
    <source>
        <dbReference type="PIRSR" id="PIRSR039102-3"/>
    </source>
</evidence>
<feature type="binding site" evidence="6">
    <location>
        <position position="266"/>
    </location>
    <ligand>
        <name>Mg(2+)</name>
        <dbReference type="ChEBI" id="CHEBI:18420"/>
        <label>1</label>
    </ligand>
</feature>
<keyword evidence="4" id="KW-0133">Cell shape</keyword>
<dbReference type="OrthoDB" id="9813261at2"/>
<dbReference type="Gene3D" id="3.30.470.20">
    <property type="entry name" value="ATP-grasp fold, B domain"/>
    <property type="match status" value="1"/>
</dbReference>
<feature type="active site" evidence="5">
    <location>
        <position position="17"/>
    </location>
</feature>
<feature type="domain" description="ATP-grasp" evidence="8">
    <location>
        <begin position="103"/>
        <end position="314"/>
    </location>
</feature>
<dbReference type="PIRSF" id="PIRSF039102">
    <property type="entry name" value="Ddl/VanB"/>
    <property type="match status" value="1"/>
</dbReference>
<dbReference type="PROSITE" id="PS50975">
    <property type="entry name" value="ATP_GRASP"/>
    <property type="match status" value="1"/>
</dbReference>
<dbReference type="Pfam" id="PF07478">
    <property type="entry name" value="Dala_Dala_lig_C"/>
    <property type="match status" value="1"/>
</dbReference>
<dbReference type="InterPro" id="IPR011127">
    <property type="entry name" value="Dala_Dala_lig_N"/>
</dbReference>
<dbReference type="Gene3D" id="3.40.50.20">
    <property type="match status" value="1"/>
</dbReference>
<evidence type="ECO:0000256" key="1">
    <source>
        <dbReference type="ARBA" id="ARBA00010871"/>
    </source>
</evidence>
<keyword evidence="7" id="KW-0067">ATP-binding</keyword>
<keyword evidence="3 4" id="KW-0961">Cell wall biogenesis/degradation</keyword>
<dbReference type="InterPro" id="IPR011761">
    <property type="entry name" value="ATP-grasp"/>
</dbReference>
<dbReference type="InterPro" id="IPR016185">
    <property type="entry name" value="PreATP-grasp_dom_sf"/>
</dbReference>
<keyword evidence="2 4" id="KW-0436">Ligase</keyword>
<comment type="caution">
    <text evidence="9">The sequence shown here is derived from an EMBL/GenBank/DDBJ whole genome shotgun (WGS) entry which is preliminary data.</text>
</comment>
<dbReference type="GO" id="GO:0005524">
    <property type="term" value="F:ATP binding"/>
    <property type="evidence" value="ECO:0007669"/>
    <property type="project" value="UniProtKB-UniRule"/>
</dbReference>
<proteinExistence type="inferred from homology"/>
<keyword evidence="7" id="KW-0547">Nucleotide-binding</keyword>
<sequence length="318" mass="34147">MSEALKILVVSGGLTHERDVSLRSGRRVATVLRHAGHTVEVCDLNAQFLPTVAEFEPDVVWPLIHGSVGEDGSVQDLLELISFPYVGSTAASCALASSKPTAKSLAQLSGVVTPKWLSLKQALFRQVGAPAIIQSIVDNEAGLTFPLIVKPADGGSALGLSKVFNEEELRSAMVDAFAYGDTVMVEQFIPGKEIAVSVLDLGEPVALPPVEIETDDGRYDYDARYNTGRSKFFVPARLSEEELAAVCDVALKVHKTVGMRHLSRIDLILGEDGTVWFIDANVSPGMTDTSLFPLAAEEYGSLSDVLEDIARYAAENQS</sequence>
<dbReference type="Pfam" id="PF01820">
    <property type="entry name" value="Dala_Dala_lig_N"/>
    <property type="match status" value="1"/>
</dbReference>
<dbReference type="GO" id="GO:0008360">
    <property type="term" value="P:regulation of cell shape"/>
    <property type="evidence" value="ECO:0007669"/>
    <property type="project" value="UniProtKB-KW"/>
</dbReference>
<evidence type="ECO:0000259" key="8">
    <source>
        <dbReference type="PROSITE" id="PS50975"/>
    </source>
</evidence>
<dbReference type="Gene3D" id="3.30.1490.20">
    <property type="entry name" value="ATP-grasp fold, A domain"/>
    <property type="match status" value="1"/>
</dbReference>
<dbReference type="EMBL" id="AGWN01000001">
    <property type="protein sequence ID" value="EPD31333.1"/>
    <property type="molecule type" value="Genomic_DNA"/>
</dbReference>
<name>A0A9W5RF50_9ACTO</name>
<feature type="active site" evidence="5">
    <location>
        <position position="290"/>
    </location>
</feature>
<dbReference type="GO" id="GO:0071555">
    <property type="term" value="P:cell wall organization"/>
    <property type="evidence" value="ECO:0007669"/>
    <property type="project" value="UniProtKB-KW"/>
</dbReference>
<keyword evidence="4" id="KW-0573">Peptidoglycan synthesis</keyword>
<dbReference type="GO" id="GO:0046872">
    <property type="term" value="F:metal ion binding"/>
    <property type="evidence" value="ECO:0007669"/>
    <property type="project" value="UniProtKB-KW"/>
</dbReference>
<evidence type="ECO:0000313" key="10">
    <source>
        <dbReference type="Proteomes" id="UP000014387"/>
    </source>
</evidence>
<dbReference type="AlphaFoldDB" id="A0A9W5RF50"/>
<dbReference type="EC" id="6.3.2.4" evidence="4"/>
<organism evidence="9 10">
    <name type="scientific">Gleimia europaea ACS-120-V-Col10b</name>
    <dbReference type="NCBI Taxonomy" id="883069"/>
    <lineage>
        <taxon>Bacteria</taxon>
        <taxon>Bacillati</taxon>
        <taxon>Actinomycetota</taxon>
        <taxon>Actinomycetes</taxon>
        <taxon>Actinomycetales</taxon>
        <taxon>Actinomycetaceae</taxon>
        <taxon>Gleimia</taxon>
    </lineage>
</organism>
<comment type="subcellular location">
    <subcellularLocation>
        <location evidence="4">Cytoplasm</location>
    </subcellularLocation>
</comment>
<dbReference type="SUPFAM" id="SSF52440">
    <property type="entry name" value="PreATP-grasp domain"/>
    <property type="match status" value="1"/>
</dbReference>
<dbReference type="InterPro" id="IPR011095">
    <property type="entry name" value="Dala_Dala_lig_C"/>
</dbReference>
<dbReference type="GO" id="GO:0008716">
    <property type="term" value="F:D-alanine-D-alanine ligase activity"/>
    <property type="evidence" value="ECO:0007669"/>
    <property type="project" value="UniProtKB-UniRule"/>
</dbReference>
<comment type="cofactor">
    <cofactor evidence="6">
        <name>Mg(2+)</name>
        <dbReference type="ChEBI" id="CHEBI:18420"/>
    </cofactor>
    <cofactor evidence="6">
        <name>Mn(2+)</name>
        <dbReference type="ChEBI" id="CHEBI:29035"/>
    </cofactor>
    <text evidence="6">Binds 2 magnesium or manganese ions per subunit.</text>
</comment>
<comment type="catalytic activity">
    <reaction evidence="4">
        <text>2 D-alanine + ATP = D-alanyl-D-alanine + ADP + phosphate + H(+)</text>
        <dbReference type="Rhea" id="RHEA:11224"/>
        <dbReference type="ChEBI" id="CHEBI:15378"/>
        <dbReference type="ChEBI" id="CHEBI:30616"/>
        <dbReference type="ChEBI" id="CHEBI:43474"/>
        <dbReference type="ChEBI" id="CHEBI:57416"/>
        <dbReference type="ChEBI" id="CHEBI:57822"/>
        <dbReference type="ChEBI" id="CHEBI:456216"/>
        <dbReference type="EC" id="6.3.2.4"/>
    </reaction>
</comment>
<evidence type="ECO:0000256" key="2">
    <source>
        <dbReference type="ARBA" id="ARBA00022598"/>
    </source>
</evidence>
<evidence type="ECO:0000256" key="4">
    <source>
        <dbReference type="HAMAP-Rule" id="MF_00047"/>
    </source>
</evidence>
<keyword evidence="4" id="KW-0963">Cytoplasm</keyword>
<keyword evidence="6" id="KW-0464">Manganese</keyword>
<dbReference type="HAMAP" id="MF_00047">
    <property type="entry name" value="Dala_Dala_lig"/>
    <property type="match status" value="1"/>
</dbReference>
<dbReference type="NCBIfam" id="NF002378">
    <property type="entry name" value="PRK01372.1"/>
    <property type="match status" value="1"/>
</dbReference>
<reference evidence="9 10" key="1">
    <citation type="submission" date="2013-05" db="EMBL/GenBank/DDBJ databases">
        <title>The Genome Sequence of Actinomyces europaeus ACS-120-V-COL10B.</title>
        <authorList>
            <consortium name="The Broad Institute Genomics Platform"/>
            <person name="Earl A."/>
            <person name="Ward D."/>
            <person name="Feldgarden M."/>
            <person name="Gevers D."/>
            <person name="Saerens B."/>
            <person name="Vaneechoutte M."/>
            <person name="Walker B."/>
            <person name="Young S."/>
            <person name="Zeng Q."/>
            <person name="Gargeya S."/>
            <person name="Fitzgerald M."/>
            <person name="Haas B."/>
            <person name="Abouelleil A."/>
            <person name="Allen A.W."/>
            <person name="Alvarado L."/>
            <person name="Arachchi H.M."/>
            <person name="Berlin A.M."/>
            <person name="Chapman S.B."/>
            <person name="Gainer-Dewar J."/>
            <person name="Goldberg J."/>
            <person name="Griggs A."/>
            <person name="Gujja S."/>
            <person name="Hansen M."/>
            <person name="Howarth C."/>
            <person name="Imamovic A."/>
            <person name="Ireland A."/>
            <person name="Larimer J."/>
            <person name="McCowan C."/>
            <person name="Murphy C."/>
            <person name="Pearson M."/>
            <person name="Poon T.W."/>
            <person name="Priest M."/>
            <person name="Roberts A."/>
            <person name="Saif S."/>
            <person name="Shea T."/>
            <person name="Sisk P."/>
            <person name="Sykes S."/>
            <person name="Wortman J."/>
            <person name="Nusbaum C."/>
            <person name="Birren B."/>
        </authorList>
    </citation>
    <scope>NUCLEOTIDE SEQUENCE [LARGE SCALE GENOMIC DNA]</scope>
    <source>
        <strain evidence="9 10">ACS-120-V-Col10b</strain>
    </source>
</reference>
<keyword evidence="6" id="KW-0460">Magnesium</keyword>
<dbReference type="SUPFAM" id="SSF56059">
    <property type="entry name" value="Glutathione synthetase ATP-binding domain-like"/>
    <property type="match status" value="1"/>
</dbReference>
<evidence type="ECO:0000313" key="9">
    <source>
        <dbReference type="EMBL" id="EPD31333.1"/>
    </source>
</evidence>
<dbReference type="PANTHER" id="PTHR23132:SF23">
    <property type="entry name" value="D-ALANINE--D-ALANINE LIGASE B"/>
    <property type="match status" value="1"/>
</dbReference>
<dbReference type="InterPro" id="IPR005905">
    <property type="entry name" value="D_ala_D_ala"/>
</dbReference>
<keyword evidence="10" id="KW-1185">Reference proteome</keyword>
<evidence type="ECO:0000256" key="5">
    <source>
        <dbReference type="PIRSR" id="PIRSR039102-1"/>
    </source>
</evidence>
<feature type="active site" evidence="5">
    <location>
        <position position="156"/>
    </location>
</feature>
<protein>
    <recommendedName>
        <fullName evidence="4">D-alanine--D-alanine ligase</fullName>
        <ecNumber evidence="4">6.3.2.4</ecNumber>
    </recommendedName>
    <alternativeName>
        <fullName evidence="4">D-Ala-D-Ala ligase</fullName>
    </alternativeName>
    <alternativeName>
        <fullName evidence="4">D-alanylalanine synthetase</fullName>
    </alternativeName>
</protein>
<evidence type="ECO:0000256" key="3">
    <source>
        <dbReference type="ARBA" id="ARBA00023316"/>
    </source>
</evidence>